<organism evidence="5">
    <name type="scientific">Loa loa</name>
    <name type="common">Eye worm</name>
    <name type="synonym">Filaria loa</name>
    <dbReference type="NCBI Taxonomy" id="7209"/>
    <lineage>
        <taxon>Eukaryota</taxon>
        <taxon>Metazoa</taxon>
        <taxon>Ecdysozoa</taxon>
        <taxon>Nematoda</taxon>
        <taxon>Chromadorea</taxon>
        <taxon>Rhabditida</taxon>
        <taxon>Spirurina</taxon>
        <taxon>Spiruromorpha</taxon>
        <taxon>Filarioidea</taxon>
        <taxon>Onchocercidae</taxon>
        <taxon>Loa</taxon>
    </lineage>
</organism>
<feature type="domain" description="SAM-dependent MTase TRM10-type" evidence="4">
    <location>
        <begin position="232"/>
        <end position="425"/>
    </location>
</feature>
<dbReference type="Gene3D" id="3.40.1280.30">
    <property type="match status" value="1"/>
</dbReference>
<dbReference type="GeneID" id="9940908"/>
<keyword evidence="1" id="KW-0489">Methyltransferase</keyword>
<dbReference type="InParanoid" id="A0A1S0U510"/>
<name>A0A1S0U510_LOALO</name>
<evidence type="ECO:0000259" key="4">
    <source>
        <dbReference type="PROSITE" id="PS51675"/>
    </source>
</evidence>
<dbReference type="OrthoDB" id="9976048at2759"/>
<dbReference type="KEGG" id="loa:LOAG_03512"/>
<keyword evidence="3" id="KW-0949">S-adenosyl-L-methionine</keyword>
<dbReference type="EMBL" id="JH712081">
    <property type="protein sequence ID" value="EFO24967.2"/>
    <property type="molecule type" value="Genomic_DNA"/>
</dbReference>
<keyword evidence="2" id="KW-0808">Transferase</keyword>
<reference evidence="5" key="1">
    <citation type="submission" date="2012-04" db="EMBL/GenBank/DDBJ databases">
        <title>The Genome Sequence of Loa loa.</title>
        <authorList>
            <consortium name="The Broad Institute Genome Sequencing Platform"/>
            <consortium name="Broad Institute Genome Sequencing Center for Infectious Disease"/>
            <person name="Nutman T.B."/>
            <person name="Fink D.L."/>
            <person name="Russ C."/>
            <person name="Young S."/>
            <person name="Zeng Q."/>
            <person name="Gargeya S."/>
            <person name="Alvarado L."/>
            <person name="Berlin A."/>
            <person name="Chapman S.B."/>
            <person name="Chen Z."/>
            <person name="Freedman E."/>
            <person name="Gellesch M."/>
            <person name="Goldberg J."/>
            <person name="Griggs A."/>
            <person name="Gujja S."/>
            <person name="Heilman E.R."/>
            <person name="Heiman D."/>
            <person name="Howarth C."/>
            <person name="Mehta T."/>
            <person name="Neiman D."/>
            <person name="Pearson M."/>
            <person name="Roberts A."/>
            <person name="Saif S."/>
            <person name="Shea T."/>
            <person name="Shenoy N."/>
            <person name="Sisk P."/>
            <person name="Stolte C."/>
            <person name="Sykes S."/>
            <person name="White J."/>
            <person name="Yandava C."/>
            <person name="Haas B."/>
            <person name="Henn M.R."/>
            <person name="Nusbaum C."/>
            <person name="Birren B."/>
        </authorList>
    </citation>
    <scope>NUCLEOTIDE SEQUENCE [LARGE SCALE GENOMIC DNA]</scope>
</reference>
<dbReference type="InterPro" id="IPR038459">
    <property type="entry name" value="MT_TRM10-typ_sf"/>
</dbReference>
<dbReference type="GO" id="GO:0005654">
    <property type="term" value="C:nucleoplasm"/>
    <property type="evidence" value="ECO:0007669"/>
    <property type="project" value="TreeGrafter"/>
</dbReference>
<dbReference type="InterPro" id="IPR007356">
    <property type="entry name" value="tRNA_m1G_MeTrfase_euk"/>
</dbReference>
<dbReference type="FunCoup" id="A0A1S0U510">
    <property type="interactions" value="60"/>
</dbReference>
<dbReference type="OMA" id="ARIPFNE"/>
<proteinExistence type="predicted"/>
<sequence>MDLRWLITWEMLGCEGLKNEQILSSGPCIENKVSNIAVGAHSVVISFSSSLQISTLSTVLYLRVVLFYFAMFVISRPSCSTYVCCNRAFSIETAAIDMLEDGEKSKLRPSPEFLSSLDSNSRQLVDKIMAEVEIMEWMMPHPPSLLRDKQWQKLMTIEKTEDRVAYLRAYAKHVFRDEMREAKKKAIVDSRNALLNFQRAKFSADGMGYGPAMYELITSNLERNARRIKHIEGAAMWRTLRLNEKPRIVVDCQFIAKKFDDFSSRLATQLEYIIQENLRRREPFDLSIVNYDENNPNCEAVTKFLKTQYAHQTVMPLYTDEDVADLYNKEDIIYIAKWSQQVIRTPLNDEVYVICLGRDNRLPLGAARKRGCRTARIPFNEHFKLYNFHFLPFTSVVRVLHEAYQTGGDWHAAILGGISRRYFIPQEQNISRTMSAQARLKNEELTNQISQMVTDALQTESDNK</sequence>
<dbReference type="GO" id="GO:0008168">
    <property type="term" value="F:methyltransferase activity"/>
    <property type="evidence" value="ECO:0007669"/>
    <property type="project" value="UniProtKB-KW"/>
</dbReference>
<dbReference type="GO" id="GO:0032259">
    <property type="term" value="P:methylation"/>
    <property type="evidence" value="ECO:0007669"/>
    <property type="project" value="UniProtKB-KW"/>
</dbReference>
<dbReference type="GO" id="GO:0070131">
    <property type="term" value="P:positive regulation of mitochondrial translation"/>
    <property type="evidence" value="ECO:0007669"/>
    <property type="project" value="TreeGrafter"/>
</dbReference>
<gene>
    <name evidence="5" type="ORF">LOAG_03512</name>
</gene>
<dbReference type="GO" id="GO:0005739">
    <property type="term" value="C:mitochondrion"/>
    <property type="evidence" value="ECO:0007669"/>
    <property type="project" value="TreeGrafter"/>
</dbReference>
<dbReference type="PANTHER" id="PTHR13563:SF12">
    <property type="entry name" value="PROTEIN CBG09110"/>
    <property type="match status" value="1"/>
</dbReference>
<evidence type="ECO:0000256" key="1">
    <source>
        <dbReference type="ARBA" id="ARBA00022603"/>
    </source>
</evidence>
<dbReference type="RefSeq" id="XP_020303299.1">
    <property type="nucleotide sequence ID" value="XM_020446340.1"/>
</dbReference>
<dbReference type="CTD" id="9940908"/>
<dbReference type="GO" id="GO:0000049">
    <property type="term" value="F:tRNA binding"/>
    <property type="evidence" value="ECO:0007669"/>
    <property type="project" value="TreeGrafter"/>
</dbReference>
<dbReference type="PANTHER" id="PTHR13563">
    <property type="entry name" value="TRNA (GUANINE-9-) METHYLTRANSFERASE"/>
    <property type="match status" value="1"/>
</dbReference>
<dbReference type="GO" id="GO:0097745">
    <property type="term" value="P:mitochondrial tRNA 5'-end processing"/>
    <property type="evidence" value="ECO:0007669"/>
    <property type="project" value="TreeGrafter"/>
</dbReference>
<protein>
    <recommendedName>
        <fullName evidence="4">SAM-dependent MTase TRM10-type domain-containing protein</fullName>
    </recommendedName>
</protein>
<dbReference type="PROSITE" id="PS51675">
    <property type="entry name" value="SAM_MT_TRM10"/>
    <property type="match status" value="1"/>
</dbReference>
<dbReference type="InterPro" id="IPR028564">
    <property type="entry name" value="MT_TRM10-typ"/>
</dbReference>
<dbReference type="AlphaFoldDB" id="A0A1S0U510"/>
<evidence type="ECO:0000256" key="3">
    <source>
        <dbReference type="ARBA" id="ARBA00022691"/>
    </source>
</evidence>
<evidence type="ECO:0000256" key="2">
    <source>
        <dbReference type="ARBA" id="ARBA00022679"/>
    </source>
</evidence>
<accession>A0A1S0U510</accession>
<evidence type="ECO:0000313" key="5">
    <source>
        <dbReference type="EMBL" id="EFO24967.2"/>
    </source>
</evidence>